<dbReference type="RefSeq" id="WP_007416104.1">
    <property type="nucleotide sequence ID" value="NZ_ABOX02000023.1"/>
</dbReference>
<dbReference type="HAMAP" id="MF_00758">
    <property type="entry name" value="UPF0301"/>
    <property type="match status" value="1"/>
</dbReference>
<gene>
    <name evidence="3" type="ORF">Cflav_PD2791</name>
</gene>
<evidence type="ECO:0000256" key="1">
    <source>
        <dbReference type="ARBA" id="ARBA00009600"/>
    </source>
</evidence>
<evidence type="ECO:0000313" key="3">
    <source>
        <dbReference type="EMBL" id="EEF59784.1"/>
    </source>
</evidence>
<dbReference type="Gene3D" id="3.40.1740.10">
    <property type="entry name" value="VC0467-like"/>
    <property type="match status" value="1"/>
</dbReference>
<dbReference type="STRING" id="320771.Cflav_PD2791"/>
<proteinExistence type="inferred from homology"/>
<dbReference type="AlphaFoldDB" id="B9XJW1"/>
<dbReference type="SUPFAM" id="SSF143456">
    <property type="entry name" value="VC0467-like"/>
    <property type="match status" value="1"/>
</dbReference>
<dbReference type="GO" id="GO:0005829">
    <property type="term" value="C:cytosol"/>
    <property type="evidence" value="ECO:0007669"/>
    <property type="project" value="TreeGrafter"/>
</dbReference>
<keyword evidence="4" id="KW-1185">Reference proteome</keyword>
<comment type="caution">
    <text evidence="3">The sequence shown here is derived from an EMBL/GenBank/DDBJ whole genome shotgun (WGS) entry which is preliminary data.</text>
</comment>
<comment type="similarity">
    <text evidence="1 2">Belongs to the UPF0301 (AlgH) family.</text>
</comment>
<dbReference type="OrthoDB" id="9807486at2"/>
<dbReference type="Proteomes" id="UP000003688">
    <property type="component" value="Unassembled WGS sequence"/>
</dbReference>
<protein>
    <recommendedName>
        <fullName evidence="2">UPF0301 protein Cflav_PD2791</fullName>
    </recommendedName>
</protein>
<dbReference type="PANTHER" id="PTHR30327:SF1">
    <property type="entry name" value="UPF0301 PROTEIN YQGE"/>
    <property type="match status" value="1"/>
</dbReference>
<organism evidence="3 4">
    <name type="scientific">Pedosphaera parvula (strain Ellin514)</name>
    <dbReference type="NCBI Taxonomy" id="320771"/>
    <lineage>
        <taxon>Bacteria</taxon>
        <taxon>Pseudomonadati</taxon>
        <taxon>Verrucomicrobiota</taxon>
        <taxon>Pedosphaerae</taxon>
        <taxon>Pedosphaerales</taxon>
        <taxon>Pedosphaeraceae</taxon>
        <taxon>Pedosphaera</taxon>
    </lineage>
</organism>
<dbReference type="PANTHER" id="PTHR30327">
    <property type="entry name" value="UNCHARACTERIZED PROTEIN YQGE"/>
    <property type="match status" value="1"/>
</dbReference>
<accession>B9XJW1</accession>
<name>B9XJW1_PEDPL</name>
<reference evidence="3 4" key="1">
    <citation type="journal article" date="2011" name="J. Bacteriol.">
        <title>Genome sequence of 'Pedosphaera parvula' Ellin514, an aerobic Verrucomicrobial isolate from pasture soil.</title>
        <authorList>
            <person name="Kant R."/>
            <person name="van Passel M.W."/>
            <person name="Sangwan P."/>
            <person name="Palva A."/>
            <person name="Lucas S."/>
            <person name="Copeland A."/>
            <person name="Lapidus A."/>
            <person name="Glavina Del Rio T."/>
            <person name="Dalin E."/>
            <person name="Tice H."/>
            <person name="Bruce D."/>
            <person name="Goodwin L."/>
            <person name="Pitluck S."/>
            <person name="Chertkov O."/>
            <person name="Larimer F.W."/>
            <person name="Land M.L."/>
            <person name="Hauser L."/>
            <person name="Brettin T.S."/>
            <person name="Detter J.C."/>
            <person name="Han S."/>
            <person name="de Vos W.M."/>
            <person name="Janssen P.H."/>
            <person name="Smidt H."/>
        </authorList>
    </citation>
    <scope>NUCLEOTIDE SEQUENCE [LARGE SCALE GENOMIC DNA]</scope>
    <source>
        <strain evidence="3 4">Ellin514</strain>
    </source>
</reference>
<dbReference type="EMBL" id="ABOX02000023">
    <property type="protein sequence ID" value="EEF59784.1"/>
    <property type="molecule type" value="Genomic_DNA"/>
</dbReference>
<dbReference type="InterPro" id="IPR003774">
    <property type="entry name" value="AlgH-like"/>
</dbReference>
<evidence type="ECO:0000313" key="4">
    <source>
        <dbReference type="Proteomes" id="UP000003688"/>
    </source>
</evidence>
<sequence>MIEIPKFLKGQLLLDSGQLSGSFFQRTVVLVCQHDAEGALGLVLNRDSGNKLGEMVLADLPEQLTDNALYLGGPVQLSALSYLYSDTYLPEASVLPNVELGHSLETLVELGESFSPGKRIKLFAGYAGWSPGQLEEEMKRKAWLTHPATVDLVFDTDPDDLWQYVLKQKGGMYRVLAQMPEDVSLN</sequence>
<dbReference type="Pfam" id="PF02622">
    <property type="entry name" value="DUF179"/>
    <property type="match status" value="1"/>
</dbReference>
<evidence type="ECO:0000256" key="2">
    <source>
        <dbReference type="HAMAP-Rule" id="MF_00758"/>
    </source>
</evidence>